<name>A0AAD7XR75_9FUNG</name>
<dbReference type="Proteomes" id="UP001234581">
    <property type="component" value="Unassembled WGS sequence"/>
</dbReference>
<evidence type="ECO:0000313" key="2">
    <source>
        <dbReference type="Proteomes" id="UP001234581"/>
    </source>
</evidence>
<organism evidence="1 2">
    <name type="scientific">Lichtheimia ornata</name>
    <dbReference type="NCBI Taxonomy" id="688661"/>
    <lineage>
        <taxon>Eukaryota</taxon>
        <taxon>Fungi</taxon>
        <taxon>Fungi incertae sedis</taxon>
        <taxon>Mucoromycota</taxon>
        <taxon>Mucoromycotina</taxon>
        <taxon>Mucoromycetes</taxon>
        <taxon>Mucorales</taxon>
        <taxon>Lichtheimiaceae</taxon>
        <taxon>Lichtheimia</taxon>
    </lineage>
</organism>
<accession>A0AAD7XR75</accession>
<proteinExistence type="predicted"/>
<keyword evidence="2" id="KW-1185">Reference proteome</keyword>
<dbReference type="AlphaFoldDB" id="A0AAD7XR75"/>
<reference evidence="1 2" key="1">
    <citation type="submission" date="2023-03" db="EMBL/GenBank/DDBJ databases">
        <title>Genome sequence of Lichtheimia ornata CBS 291.66.</title>
        <authorList>
            <person name="Mohabir J.T."/>
            <person name="Shea T.P."/>
            <person name="Kurbessoian T."/>
            <person name="Berby B."/>
            <person name="Fontaine J."/>
            <person name="Livny J."/>
            <person name="Gnirke A."/>
            <person name="Stajich J.E."/>
            <person name="Cuomo C.A."/>
        </authorList>
    </citation>
    <scope>NUCLEOTIDE SEQUENCE [LARGE SCALE GENOMIC DNA]</scope>
    <source>
        <strain evidence="1">CBS 291.66</strain>
    </source>
</reference>
<comment type="caution">
    <text evidence="1">The sequence shown here is derived from an EMBL/GenBank/DDBJ whole genome shotgun (WGS) entry which is preliminary data.</text>
</comment>
<dbReference type="RefSeq" id="XP_058336325.1">
    <property type="nucleotide sequence ID" value="XM_058492909.1"/>
</dbReference>
<gene>
    <name evidence="1" type="ORF">O0I10_013049</name>
</gene>
<evidence type="ECO:0000313" key="1">
    <source>
        <dbReference type="EMBL" id="KAJ8651410.1"/>
    </source>
</evidence>
<sequence>MIDLHANEQPVSFNDLSPQTQVMYPSLQASQSSTIPRDVSTLHNNAFYTTFKLQQGIDVKSGNDDGHSS</sequence>
<dbReference type="GeneID" id="83220360"/>
<dbReference type="EMBL" id="JARTCD010000216">
    <property type="protein sequence ID" value="KAJ8651410.1"/>
    <property type="molecule type" value="Genomic_DNA"/>
</dbReference>
<protein>
    <submittedName>
        <fullName evidence="1">Uncharacterized protein</fullName>
    </submittedName>
</protein>